<dbReference type="AlphaFoldDB" id="A0A8J2E134"/>
<dbReference type="PANTHER" id="PTHR21184">
    <property type="entry name" value="MENORIN (DENDRITIC BRANCHING PROTEIN)"/>
    <property type="match status" value="1"/>
</dbReference>
<evidence type="ECO:0000256" key="1">
    <source>
        <dbReference type="ARBA" id="ARBA00044953"/>
    </source>
</evidence>
<dbReference type="GO" id="GO:0005615">
    <property type="term" value="C:extracellular space"/>
    <property type="evidence" value="ECO:0007669"/>
    <property type="project" value="TreeGrafter"/>
</dbReference>
<dbReference type="InterPro" id="IPR019356">
    <property type="entry name" value="Menorin_dom"/>
</dbReference>
<accession>A0A8J2E134</accession>
<comment type="similarity">
    <text evidence="1">Belongs to the menorin family.</text>
</comment>
<dbReference type="EMBL" id="CAJNRD030001114">
    <property type="protein sequence ID" value="CAG5073690.1"/>
    <property type="molecule type" value="Genomic_DNA"/>
</dbReference>
<feature type="domain" description="Menorin-like" evidence="3">
    <location>
        <begin position="36"/>
        <end position="278"/>
    </location>
</feature>
<proteinExistence type="inferred from homology"/>
<sequence>MSIFFCVLAVFGLAQATMGTVAPDAATFFDSTIHGNLTKITWVHAVNDFKKLNQTLDDESIMMVEADVVLGTVGNSSEIIPIMAHPPDNTSDLSLADFLTAMIKHKKKGIKLDFKTIEAFNGSLELLTKHRENMTFPVWLNADILSGPVDADTKPVDSKQFLSLANKTLPESTLSIGWTTRYGILKVIISGNYSEAQIDEMIKTVSNTSQPITYPVRAGLAAGDIAVWSKLLNSTADKNATLTIWSAEGDKVDVDQLIKLIQEVGYDRVYVDVPEKLRKQLAGSATSASISTFLLLSSIFLGNVLLANLLDFVNLNVISA</sequence>
<keyword evidence="5" id="KW-1185">Reference proteome</keyword>
<evidence type="ECO:0000313" key="5">
    <source>
        <dbReference type="Proteomes" id="UP000786811"/>
    </source>
</evidence>
<reference evidence="4" key="1">
    <citation type="submission" date="2021-04" db="EMBL/GenBank/DDBJ databases">
        <authorList>
            <person name="Chebbi M.A.C M."/>
        </authorList>
    </citation>
    <scope>NUCLEOTIDE SEQUENCE</scope>
</reference>
<evidence type="ECO:0000259" key="3">
    <source>
        <dbReference type="Pfam" id="PF10223"/>
    </source>
</evidence>
<evidence type="ECO:0000256" key="2">
    <source>
        <dbReference type="SAM" id="SignalP"/>
    </source>
</evidence>
<comment type="caution">
    <text evidence="4">The sequence shown here is derived from an EMBL/GenBank/DDBJ whole genome shotgun (WGS) entry which is preliminary data.</text>
</comment>
<gene>
    <name evidence="4" type="ORF">HICCMSTLAB_LOCUS562</name>
</gene>
<protein>
    <submittedName>
        <fullName evidence="4">Similar to FAM151B: Protein FAM151B (Homo sapiens)</fullName>
    </submittedName>
</protein>
<dbReference type="Proteomes" id="UP000786811">
    <property type="component" value="Unassembled WGS sequence"/>
</dbReference>
<evidence type="ECO:0000313" key="4">
    <source>
        <dbReference type="EMBL" id="CAG5073690.1"/>
    </source>
</evidence>
<feature type="signal peptide" evidence="2">
    <location>
        <begin position="1"/>
        <end position="16"/>
    </location>
</feature>
<organism evidence="4 5">
    <name type="scientific">Cotesia congregata</name>
    <name type="common">Parasitoid wasp</name>
    <name type="synonym">Apanteles congregatus</name>
    <dbReference type="NCBI Taxonomy" id="51543"/>
    <lineage>
        <taxon>Eukaryota</taxon>
        <taxon>Metazoa</taxon>
        <taxon>Ecdysozoa</taxon>
        <taxon>Arthropoda</taxon>
        <taxon>Hexapoda</taxon>
        <taxon>Insecta</taxon>
        <taxon>Pterygota</taxon>
        <taxon>Neoptera</taxon>
        <taxon>Endopterygota</taxon>
        <taxon>Hymenoptera</taxon>
        <taxon>Apocrita</taxon>
        <taxon>Ichneumonoidea</taxon>
        <taxon>Braconidae</taxon>
        <taxon>Microgastrinae</taxon>
        <taxon>Cotesia</taxon>
    </lineage>
</organism>
<dbReference type="OrthoDB" id="413402at2759"/>
<dbReference type="PANTHER" id="PTHR21184:SF6">
    <property type="entry name" value="CONSERVED PLASMA MEMBRANE PROTEIN"/>
    <property type="match status" value="1"/>
</dbReference>
<dbReference type="Pfam" id="PF10223">
    <property type="entry name" value="Menorin_N"/>
    <property type="match status" value="1"/>
</dbReference>
<keyword evidence="2" id="KW-0732">Signal</keyword>
<feature type="chain" id="PRO_5035263555" evidence="2">
    <location>
        <begin position="17"/>
        <end position="320"/>
    </location>
</feature>
<name>A0A8J2E134_COTCN</name>